<dbReference type="EMBL" id="ABCS01000088">
    <property type="protein sequence ID" value="EDM75535.1"/>
    <property type="molecule type" value="Genomic_DNA"/>
</dbReference>
<accession>A6GF08</accession>
<dbReference type="InterPro" id="IPR011043">
    <property type="entry name" value="Gal_Oxase/kelch_b-propeller"/>
</dbReference>
<evidence type="ECO:0000313" key="2">
    <source>
        <dbReference type="Proteomes" id="UP000005801"/>
    </source>
</evidence>
<dbReference type="AlphaFoldDB" id="A6GF08"/>
<comment type="caution">
    <text evidence="1">The sequence shown here is derived from an EMBL/GenBank/DDBJ whole genome shotgun (WGS) entry which is preliminary data.</text>
</comment>
<dbReference type="InterPro" id="IPR037293">
    <property type="entry name" value="Gal_Oxidase_central_sf"/>
</dbReference>
<dbReference type="OrthoDB" id="9800587at2"/>
<dbReference type="SUPFAM" id="SSF50965">
    <property type="entry name" value="Galactose oxidase, central domain"/>
    <property type="match status" value="1"/>
</dbReference>
<keyword evidence="2" id="KW-1185">Reference proteome</keyword>
<gene>
    <name evidence="1" type="ORF">PPSIR1_13540</name>
</gene>
<proteinExistence type="predicted"/>
<protein>
    <submittedName>
        <fullName evidence="1">Uncharacterized protein</fullName>
    </submittedName>
</protein>
<dbReference type="RefSeq" id="WP_006975298.1">
    <property type="nucleotide sequence ID" value="NZ_ABCS01000088.1"/>
</dbReference>
<dbReference type="Gene3D" id="2.130.10.80">
    <property type="entry name" value="Galactose oxidase/kelch, beta-propeller"/>
    <property type="match status" value="1"/>
</dbReference>
<dbReference type="STRING" id="391625.PPSIR1_13540"/>
<dbReference type="Proteomes" id="UP000005801">
    <property type="component" value="Unassembled WGS sequence"/>
</dbReference>
<dbReference type="PROSITE" id="PS51257">
    <property type="entry name" value="PROKAR_LIPOPROTEIN"/>
    <property type="match status" value="1"/>
</dbReference>
<name>A6GF08_9BACT</name>
<organism evidence="1 2">
    <name type="scientific">Plesiocystis pacifica SIR-1</name>
    <dbReference type="NCBI Taxonomy" id="391625"/>
    <lineage>
        <taxon>Bacteria</taxon>
        <taxon>Pseudomonadati</taxon>
        <taxon>Myxococcota</taxon>
        <taxon>Polyangia</taxon>
        <taxon>Nannocystales</taxon>
        <taxon>Nannocystaceae</taxon>
        <taxon>Plesiocystis</taxon>
    </lineage>
</organism>
<evidence type="ECO:0000313" key="1">
    <source>
        <dbReference type="EMBL" id="EDM75535.1"/>
    </source>
</evidence>
<reference evidence="1 2" key="1">
    <citation type="submission" date="2007-06" db="EMBL/GenBank/DDBJ databases">
        <authorList>
            <person name="Shimkets L."/>
            <person name="Ferriera S."/>
            <person name="Johnson J."/>
            <person name="Kravitz S."/>
            <person name="Beeson K."/>
            <person name="Sutton G."/>
            <person name="Rogers Y.-H."/>
            <person name="Friedman R."/>
            <person name="Frazier M."/>
            <person name="Venter J.C."/>
        </authorList>
    </citation>
    <scope>NUCLEOTIDE SEQUENCE [LARGE SCALE GENOMIC DNA]</scope>
    <source>
        <strain evidence="1 2">SIR-1</strain>
    </source>
</reference>
<sequence>MSPERARSLACLGLLTSLAAAGCSDPRELPIRVLLPEEHADYELADNASLVFLPSGDVFSFGVDGTEFSLELEGEPSGSPQQMQLYLASGQELIAWGQTSVFATANPDLGLSLFLGRPGRLSTWPERIEDPDPSLLAAHSTGRGMILVESSGATFLLNEYTLEIEAGESLDPDHAALDADGALNGGLYGAASGEVVRVLFEGDEPARAWRFDPGLDSWSAVALDAATVDGLSQREGAATLLSEDRETLWLFGGGERTDVASLDLDSFALSLHPEWTLDHPRPDATALWLGDADALLVGGGDPESAGPPPAVAFRVAEGAANGSTLEPWLRPGCALIRDPFHAEPESAEASESARALCLGGLSAGEPSSLGVILDLGTTDEPSSSLQTTPDFLPAAIGDPILLADEQALYAQGAGRWFVIDRETETLSEGDSPTLRGQGGHSVPLATGATFLVGGVDTEGVALDRWEVFTPTVEP</sequence>